<keyword evidence="2" id="KW-1185">Reference proteome</keyword>
<dbReference type="GO" id="GO:0071277">
    <property type="term" value="P:cellular response to calcium ion"/>
    <property type="evidence" value="ECO:0007669"/>
    <property type="project" value="TreeGrafter"/>
</dbReference>
<dbReference type="GO" id="GO:0005886">
    <property type="term" value="C:plasma membrane"/>
    <property type="evidence" value="ECO:0007669"/>
    <property type="project" value="TreeGrafter"/>
</dbReference>
<organism evidence="1 2">
    <name type="scientific">Hucho hucho</name>
    <name type="common">huchen</name>
    <dbReference type="NCBI Taxonomy" id="62062"/>
    <lineage>
        <taxon>Eukaryota</taxon>
        <taxon>Metazoa</taxon>
        <taxon>Chordata</taxon>
        <taxon>Craniata</taxon>
        <taxon>Vertebrata</taxon>
        <taxon>Euteleostomi</taxon>
        <taxon>Actinopterygii</taxon>
        <taxon>Neopterygii</taxon>
        <taxon>Teleostei</taxon>
        <taxon>Protacanthopterygii</taxon>
        <taxon>Salmoniformes</taxon>
        <taxon>Salmonidae</taxon>
        <taxon>Salmoninae</taxon>
        <taxon>Hucho</taxon>
    </lineage>
</organism>
<reference evidence="1" key="2">
    <citation type="submission" date="2025-08" db="UniProtKB">
        <authorList>
            <consortium name="Ensembl"/>
        </authorList>
    </citation>
    <scope>IDENTIFICATION</scope>
</reference>
<dbReference type="Proteomes" id="UP000314982">
    <property type="component" value="Unassembled WGS sequence"/>
</dbReference>
<dbReference type="PANTHER" id="PTHR10857:SF51">
    <property type="entry name" value="COPINE-5"/>
    <property type="match status" value="1"/>
</dbReference>
<evidence type="ECO:0000313" key="2">
    <source>
        <dbReference type="Proteomes" id="UP000314982"/>
    </source>
</evidence>
<proteinExistence type="predicted"/>
<dbReference type="Ensembl" id="ENSHHUT00000037284.1">
    <property type="protein sequence ID" value="ENSHHUP00000035848.1"/>
    <property type="gene ID" value="ENSHHUG00000022543.1"/>
</dbReference>
<reference evidence="1" key="3">
    <citation type="submission" date="2025-09" db="UniProtKB">
        <authorList>
            <consortium name="Ensembl"/>
        </authorList>
    </citation>
    <scope>IDENTIFICATION</scope>
</reference>
<dbReference type="InterPro" id="IPR045052">
    <property type="entry name" value="Copine"/>
</dbReference>
<reference evidence="2" key="1">
    <citation type="submission" date="2018-06" db="EMBL/GenBank/DDBJ databases">
        <title>Genome assembly of Danube salmon.</title>
        <authorList>
            <person name="Macqueen D.J."/>
            <person name="Gundappa M.K."/>
        </authorList>
    </citation>
    <scope>NUCLEOTIDE SEQUENCE [LARGE SCALE GENOMIC DNA]</scope>
</reference>
<evidence type="ECO:0000313" key="1">
    <source>
        <dbReference type="Ensembl" id="ENSHHUP00000035848.1"/>
    </source>
</evidence>
<dbReference type="GO" id="GO:0005544">
    <property type="term" value="F:calcium-dependent phospholipid binding"/>
    <property type="evidence" value="ECO:0007669"/>
    <property type="project" value="InterPro"/>
</dbReference>
<accession>A0A4W5MDE6</accession>
<dbReference type="AlphaFoldDB" id="A0A4W5MDE6"/>
<name>A0A4W5MDE6_9TELE</name>
<dbReference type="GeneTree" id="ENSGT00940000156194"/>
<dbReference type="PANTHER" id="PTHR10857">
    <property type="entry name" value="COPINE"/>
    <property type="match status" value="1"/>
</dbReference>
<protein>
    <submittedName>
        <fullName evidence="1">Copine Vb</fullName>
    </submittedName>
</protein>
<sequence>LCAWKTFNHRGIAGKKCGTIILSAEELGNCRDSATMQFCANKLDKKDFFGKSDPFMVFYRSNEDGT</sequence>